<accession>A0ABZ2AHR0</accession>
<feature type="domain" description="DNA polymerase III beta sliding clamp C-terminal" evidence="13">
    <location>
        <begin position="246"/>
        <end position="364"/>
    </location>
</feature>
<dbReference type="InterPro" id="IPR022634">
    <property type="entry name" value="DNA_polIII_beta_N"/>
</dbReference>
<evidence type="ECO:0000313" key="15">
    <source>
        <dbReference type="Proteomes" id="UP001431935"/>
    </source>
</evidence>
<reference evidence="14" key="1">
    <citation type="submission" date="2024-01" db="EMBL/GenBank/DDBJ databases">
        <title>Complete genome sequence of Mycoplasma gateae strain 3700.</title>
        <authorList>
            <person name="Spergser J."/>
        </authorList>
    </citation>
    <scope>NUCLEOTIDE SEQUENCE [LARGE SCALE GENOMIC DNA]</scope>
    <source>
        <strain evidence="14">3700</strain>
    </source>
</reference>
<comment type="subcellular location">
    <subcellularLocation>
        <location evidence="2">Cytoplasm</location>
    </subcellularLocation>
</comment>
<sequence>MELKIKINKLLLDNAIEKVAKAIDSNPFMPELKGILLVAEGNKITLIGSNSAISIKHDIITSLDAEIIVPGRILIDLSLFRNIVKKLDGDIILKSEENKLELITENDRFSLNLYDVTEYPLIDFSIYGDQVKVNWQKIKSIVRNVAVSASSLETNIILCCINISAQNNKLKFVATDKYRYAEEVIDIEEDNNFNISLLAKNLKDILNFDYNGDVVLNVSEQKISFEIEGTTVQSKVLDQVYIDVSKIIPKQFANTLIISKRELNNLLNKASVIISENYNKIRLHISDDVLTISSTREEIANAEIKTKNFSYTDSELKLALNSKFLKDAIQSLDDEIKLSLTADKMRIVITSDSNKNLFHLITPQRGF</sequence>
<dbReference type="Pfam" id="PF00712">
    <property type="entry name" value="DNA_pol3_beta"/>
    <property type="match status" value="1"/>
</dbReference>
<dbReference type="InterPro" id="IPR022637">
    <property type="entry name" value="DNA_polIII_beta_cen"/>
</dbReference>
<evidence type="ECO:0000256" key="4">
    <source>
        <dbReference type="ARBA" id="ARBA00011400"/>
    </source>
</evidence>
<dbReference type="NCBIfam" id="TIGR00663">
    <property type="entry name" value="dnan"/>
    <property type="match status" value="1"/>
</dbReference>
<dbReference type="PANTHER" id="PTHR30478">
    <property type="entry name" value="DNA POLYMERASE III SUBUNIT BETA"/>
    <property type="match status" value="1"/>
</dbReference>
<dbReference type="Pfam" id="PF02768">
    <property type="entry name" value="DNA_pol3_beta_3"/>
    <property type="match status" value="1"/>
</dbReference>
<evidence type="ECO:0000256" key="9">
    <source>
        <dbReference type="ARBA" id="ARBA00022932"/>
    </source>
</evidence>
<comment type="function">
    <text evidence="1">Confers DNA tethering and processivity to DNA polymerases and other proteins. Acts as a clamp, forming a ring around DNA (a reaction catalyzed by the clamp-loading complex) which diffuses in an ATP-independent manner freely and bidirectionally along dsDNA. Initially characterized for its ability to contact the catalytic subunit of DNA polymerase III (Pol III), a complex, multichain enzyme responsible for most of the replicative synthesis in bacteria; Pol III exhibits 3'-5' exonuclease proofreading activity. The beta chain is required for initiation of replication as well as for processivity of DNA replication.</text>
</comment>
<name>A0ABZ2AHR0_9BACT</name>
<evidence type="ECO:0000256" key="10">
    <source>
        <dbReference type="ARBA" id="ARBA00023125"/>
    </source>
</evidence>
<dbReference type="RefSeq" id="WP_330463426.1">
    <property type="nucleotide sequence ID" value="NZ_CP143578.1"/>
</dbReference>
<dbReference type="GO" id="GO:0003887">
    <property type="term" value="F:DNA-directed DNA polymerase activity"/>
    <property type="evidence" value="ECO:0007669"/>
    <property type="project" value="UniProtKB-EC"/>
</dbReference>
<feature type="domain" description="DNA polymerase III beta sliding clamp central" evidence="12">
    <location>
        <begin position="133"/>
        <end position="241"/>
    </location>
</feature>
<keyword evidence="9" id="KW-0239">DNA-directed DNA polymerase</keyword>
<dbReference type="Pfam" id="PF02767">
    <property type="entry name" value="DNA_pol3_beta_2"/>
    <property type="match status" value="1"/>
</dbReference>
<comment type="subunit">
    <text evidence="4">Forms a ring-shaped head-to-tail homodimer around DNA which binds and tethers DNA polymerases and other proteins to the DNA. The DNA replisome complex has a single clamp-loading complex (3 tau and 1 each of delta, delta', psi and chi subunits) which binds 3 Pol III cores (1 core on the leading strand and 2 on the lagging strand) each with a beta sliding clamp dimer. Additional proteins in the replisome are other copies of gamma, psi and chi, Ssb, DNA helicase and RNA primase.</text>
</comment>
<dbReference type="InterPro" id="IPR046938">
    <property type="entry name" value="DNA_clamp_sf"/>
</dbReference>
<keyword evidence="5" id="KW-0963">Cytoplasm</keyword>
<evidence type="ECO:0000259" key="11">
    <source>
        <dbReference type="Pfam" id="PF00712"/>
    </source>
</evidence>
<dbReference type="Gene3D" id="3.70.10.10">
    <property type="match status" value="1"/>
</dbReference>
<dbReference type="Gene3D" id="3.10.150.10">
    <property type="entry name" value="DNA Polymerase III, subunit A, domain 2"/>
    <property type="match status" value="1"/>
</dbReference>
<evidence type="ECO:0000256" key="8">
    <source>
        <dbReference type="ARBA" id="ARBA00022705"/>
    </source>
</evidence>
<dbReference type="SMART" id="SM00480">
    <property type="entry name" value="POL3Bc"/>
    <property type="match status" value="1"/>
</dbReference>
<comment type="similarity">
    <text evidence="3">Belongs to the beta sliding clamp family.</text>
</comment>
<evidence type="ECO:0000256" key="1">
    <source>
        <dbReference type="ARBA" id="ARBA00002266"/>
    </source>
</evidence>
<protein>
    <submittedName>
        <fullName evidence="14">DNA polymerase III subunit beta</fullName>
        <ecNumber evidence="14">2.7.7.7</ecNumber>
    </submittedName>
</protein>
<proteinExistence type="inferred from homology"/>
<dbReference type="EMBL" id="CP143578">
    <property type="protein sequence ID" value="WVN21388.1"/>
    <property type="molecule type" value="Genomic_DNA"/>
</dbReference>
<organism evidence="14 15">
    <name type="scientific">Metamycoplasma gateae</name>
    <dbReference type="NCBI Taxonomy" id="35769"/>
    <lineage>
        <taxon>Bacteria</taxon>
        <taxon>Bacillati</taxon>
        <taxon>Mycoplasmatota</taxon>
        <taxon>Mycoplasmoidales</taxon>
        <taxon>Metamycoplasmataceae</taxon>
        <taxon>Metamycoplasma</taxon>
    </lineage>
</organism>
<evidence type="ECO:0000313" key="14">
    <source>
        <dbReference type="EMBL" id="WVN21388.1"/>
    </source>
</evidence>
<keyword evidence="6 14" id="KW-0808">Transferase</keyword>
<evidence type="ECO:0000256" key="3">
    <source>
        <dbReference type="ARBA" id="ARBA00010752"/>
    </source>
</evidence>
<evidence type="ECO:0000256" key="5">
    <source>
        <dbReference type="ARBA" id="ARBA00022490"/>
    </source>
</evidence>
<dbReference type="PANTHER" id="PTHR30478:SF0">
    <property type="entry name" value="BETA SLIDING CLAMP"/>
    <property type="match status" value="1"/>
</dbReference>
<evidence type="ECO:0000256" key="6">
    <source>
        <dbReference type="ARBA" id="ARBA00022679"/>
    </source>
</evidence>
<dbReference type="InterPro" id="IPR022635">
    <property type="entry name" value="DNA_polIII_beta_C"/>
</dbReference>
<evidence type="ECO:0000259" key="13">
    <source>
        <dbReference type="Pfam" id="PF02768"/>
    </source>
</evidence>
<dbReference type="SUPFAM" id="SSF55979">
    <property type="entry name" value="DNA clamp"/>
    <property type="match status" value="3"/>
</dbReference>
<dbReference type="InterPro" id="IPR001001">
    <property type="entry name" value="DNA_polIII_beta"/>
</dbReference>
<evidence type="ECO:0000256" key="2">
    <source>
        <dbReference type="ARBA" id="ARBA00004496"/>
    </source>
</evidence>
<evidence type="ECO:0000256" key="7">
    <source>
        <dbReference type="ARBA" id="ARBA00022695"/>
    </source>
</evidence>
<keyword evidence="8" id="KW-0235">DNA replication</keyword>
<feature type="domain" description="DNA polymerase III beta sliding clamp N-terminal" evidence="11">
    <location>
        <begin position="4"/>
        <end position="123"/>
    </location>
</feature>
<dbReference type="EC" id="2.7.7.7" evidence="14"/>
<gene>
    <name evidence="14" type="primary">dnaN</name>
    <name evidence="14" type="ORF">V2E26_00010</name>
</gene>
<keyword evidence="15" id="KW-1185">Reference proteome</keyword>
<dbReference type="Proteomes" id="UP001431935">
    <property type="component" value="Chromosome"/>
</dbReference>
<keyword evidence="7 14" id="KW-0548">Nucleotidyltransferase</keyword>
<evidence type="ECO:0000259" key="12">
    <source>
        <dbReference type="Pfam" id="PF02767"/>
    </source>
</evidence>
<keyword evidence="10" id="KW-0238">DNA-binding</keyword>